<evidence type="ECO:0000256" key="2">
    <source>
        <dbReference type="ARBA" id="ARBA00022679"/>
    </source>
</evidence>
<dbReference type="PANTHER" id="PTHR13256:SF16">
    <property type="entry name" value="ALPHA_BETA-TUBULIN-N-ACETYLTRANSFERASE 9"/>
    <property type="match status" value="1"/>
</dbReference>
<sequence>MRWNQNIIIVDPQVVLVPYRHEHVAKYHEWMTSPELQELTASEPLTLEQEYEMQRKWREDEDKLTFIILANGPPAPLQPAPEAAPKSEPDVHWLRKLPMVGDVNLFLKGDPSDEDFEAEVEIMVAEPAYRRRGLAYTVLQLFLSSVTASSTSPLHPSPSSASPARLPPIPRTRLVARIGAQNAPSIALFAKLGFVETRRVEVFGEVEMRWRDSGRGAWKCGEVREVRFADD</sequence>
<organism evidence="5 6">
    <name type="scientific">Daedalea quercina L-15889</name>
    <dbReference type="NCBI Taxonomy" id="1314783"/>
    <lineage>
        <taxon>Eukaryota</taxon>
        <taxon>Fungi</taxon>
        <taxon>Dikarya</taxon>
        <taxon>Basidiomycota</taxon>
        <taxon>Agaricomycotina</taxon>
        <taxon>Agaricomycetes</taxon>
        <taxon>Polyporales</taxon>
        <taxon>Fomitopsis</taxon>
    </lineage>
</organism>
<dbReference type="OrthoDB" id="5043642at2759"/>
<dbReference type="InterPro" id="IPR000182">
    <property type="entry name" value="GNAT_dom"/>
</dbReference>
<proteinExistence type="inferred from homology"/>
<dbReference type="InterPro" id="IPR016181">
    <property type="entry name" value="Acyl_CoA_acyltransferase"/>
</dbReference>
<evidence type="ECO:0000256" key="1">
    <source>
        <dbReference type="ARBA" id="ARBA00009342"/>
    </source>
</evidence>
<keyword evidence="2" id="KW-0808">Transferase</keyword>
<dbReference type="GO" id="GO:0008080">
    <property type="term" value="F:N-acetyltransferase activity"/>
    <property type="evidence" value="ECO:0007669"/>
    <property type="project" value="InterPro"/>
</dbReference>
<dbReference type="Pfam" id="PF13302">
    <property type="entry name" value="Acetyltransf_3"/>
    <property type="match status" value="1"/>
</dbReference>
<evidence type="ECO:0000313" key="6">
    <source>
        <dbReference type="Proteomes" id="UP000076727"/>
    </source>
</evidence>
<reference evidence="5 6" key="1">
    <citation type="journal article" date="2016" name="Mol. Biol. Evol.">
        <title>Comparative Genomics of Early-Diverging Mushroom-Forming Fungi Provides Insights into the Origins of Lignocellulose Decay Capabilities.</title>
        <authorList>
            <person name="Nagy L.G."/>
            <person name="Riley R."/>
            <person name="Tritt A."/>
            <person name="Adam C."/>
            <person name="Daum C."/>
            <person name="Floudas D."/>
            <person name="Sun H."/>
            <person name="Yadav J.S."/>
            <person name="Pangilinan J."/>
            <person name="Larsson K.H."/>
            <person name="Matsuura K."/>
            <person name="Barry K."/>
            <person name="Labutti K."/>
            <person name="Kuo R."/>
            <person name="Ohm R.A."/>
            <person name="Bhattacharya S.S."/>
            <person name="Shirouzu T."/>
            <person name="Yoshinaga Y."/>
            <person name="Martin F.M."/>
            <person name="Grigoriev I.V."/>
            <person name="Hibbett D.S."/>
        </authorList>
    </citation>
    <scope>NUCLEOTIDE SEQUENCE [LARGE SCALE GENOMIC DNA]</scope>
    <source>
        <strain evidence="5 6">L-15889</strain>
    </source>
</reference>
<dbReference type="PANTHER" id="PTHR13256">
    <property type="entry name" value="N-ACETYLTRANSFERASE 9"/>
    <property type="match status" value="1"/>
</dbReference>
<dbReference type="Gene3D" id="3.40.630.30">
    <property type="match status" value="1"/>
</dbReference>
<dbReference type="EMBL" id="KV429066">
    <property type="protein sequence ID" value="KZT68469.1"/>
    <property type="molecule type" value="Genomic_DNA"/>
</dbReference>
<dbReference type="InterPro" id="IPR039135">
    <property type="entry name" value="NAT9-like"/>
</dbReference>
<protein>
    <recommendedName>
        <fullName evidence="4">N-acetyltransferase domain-containing protein</fullName>
    </recommendedName>
</protein>
<dbReference type="STRING" id="1314783.A0A165PPJ4"/>
<evidence type="ECO:0000256" key="3">
    <source>
        <dbReference type="ARBA" id="ARBA00023315"/>
    </source>
</evidence>
<feature type="domain" description="N-acetyltransferase" evidence="4">
    <location>
        <begin position="14"/>
        <end position="195"/>
    </location>
</feature>
<dbReference type="SUPFAM" id="SSF55729">
    <property type="entry name" value="Acyl-CoA N-acyltransferases (Nat)"/>
    <property type="match status" value="1"/>
</dbReference>
<evidence type="ECO:0000259" key="4">
    <source>
        <dbReference type="Pfam" id="PF13302"/>
    </source>
</evidence>
<comment type="similarity">
    <text evidence="1">Belongs to the acetyltransferase family. GNAT subfamily.</text>
</comment>
<name>A0A165PPJ4_9APHY</name>
<dbReference type="AlphaFoldDB" id="A0A165PPJ4"/>
<evidence type="ECO:0000313" key="5">
    <source>
        <dbReference type="EMBL" id="KZT68469.1"/>
    </source>
</evidence>
<keyword evidence="3" id="KW-0012">Acyltransferase</keyword>
<dbReference type="Proteomes" id="UP000076727">
    <property type="component" value="Unassembled WGS sequence"/>
</dbReference>
<keyword evidence="6" id="KW-1185">Reference proteome</keyword>
<accession>A0A165PPJ4</accession>
<gene>
    <name evidence="5" type="ORF">DAEQUDRAFT_671297</name>
</gene>